<dbReference type="PROSITE" id="PS50089">
    <property type="entry name" value="ZF_RING_2"/>
    <property type="match status" value="1"/>
</dbReference>
<organism evidence="3 4">
    <name type="scientific">Trichomonas vaginalis (strain ATCC PRA-98 / G3)</name>
    <dbReference type="NCBI Taxonomy" id="412133"/>
    <lineage>
        <taxon>Eukaryota</taxon>
        <taxon>Metamonada</taxon>
        <taxon>Parabasalia</taxon>
        <taxon>Trichomonadida</taxon>
        <taxon>Trichomonadidae</taxon>
        <taxon>Trichomonas</taxon>
    </lineage>
</organism>
<proteinExistence type="predicted"/>
<protein>
    <recommendedName>
        <fullName evidence="2">RING-type domain-containing protein</fullName>
    </recommendedName>
</protein>
<dbReference type="Proteomes" id="UP000001542">
    <property type="component" value="Unassembled WGS sequence"/>
</dbReference>
<dbReference type="EMBL" id="DS113264">
    <property type="protein sequence ID" value="EAY14876.1"/>
    <property type="molecule type" value="Genomic_DNA"/>
</dbReference>
<keyword evidence="1" id="KW-0479">Metal-binding</keyword>
<keyword evidence="4" id="KW-1185">Reference proteome</keyword>
<name>A2DXP7_TRIV3</name>
<evidence type="ECO:0000313" key="4">
    <source>
        <dbReference type="Proteomes" id="UP000001542"/>
    </source>
</evidence>
<reference evidence="3" key="2">
    <citation type="journal article" date="2007" name="Science">
        <title>Draft genome sequence of the sexually transmitted pathogen Trichomonas vaginalis.</title>
        <authorList>
            <person name="Carlton J.M."/>
            <person name="Hirt R.P."/>
            <person name="Silva J.C."/>
            <person name="Delcher A.L."/>
            <person name="Schatz M."/>
            <person name="Zhao Q."/>
            <person name="Wortman J.R."/>
            <person name="Bidwell S.L."/>
            <person name="Alsmark U.C.M."/>
            <person name="Besteiro S."/>
            <person name="Sicheritz-Ponten T."/>
            <person name="Noel C.J."/>
            <person name="Dacks J.B."/>
            <person name="Foster P.G."/>
            <person name="Simillion C."/>
            <person name="Van de Peer Y."/>
            <person name="Miranda-Saavedra D."/>
            <person name="Barton G.J."/>
            <person name="Westrop G.D."/>
            <person name="Mueller S."/>
            <person name="Dessi D."/>
            <person name="Fiori P.L."/>
            <person name="Ren Q."/>
            <person name="Paulsen I."/>
            <person name="Zhang H."/>
            <person name="Bastida-Corcuera F.D."/>
            <person name="Simoes-Barbosa A."/>
            <person name="Brown M.T."/>
            <person name="Hayes R.D."/>
            <person name="Mukherjee M."/>
            <person name="Okumura C.Y."/>
            <person name="Schneider R."/>
            <person name="Smith A.J."/>
            <person name="Vanacova S."/>
            <person name="Villalvazo M."/>
            <person name="Haas B.J."/>
            <person name="Pertea M."/>
            <person name="Feldblyum T.V."/>
            <person name="Utterback T.R."/>
            <person name="Shu C.L."/>
            <person name="Osoegawa K."/>
            <person name="de Jong P.J."/>
            <person name="Hrdy I."/>
            <person name="Horvathova L."/>
            <person name="Zubacova Z."/>
            <person name="Dolezal P."/>
            <person name="Malik S.B."/>
            <person name="Logsdon J.M. Jr."/>
            <person name="Henze K."/>
            <person name="Gupta A."/>
            <person name="Wang C.C."/>
            <person name="Dunne R.L."/>
            <person name="Upcroft J.A."/>
            <person name="Upcroft P."/>
            <person name="White O."/>
            <person name="Salzberg S.L."/>
            <person name="Tang P."/>
            <person name="Chiu C.-H."/>
            <person name="Lee Y.-S."/>
            <person name="Embley T.M."/>
            <person name="Coombs G.H."/>
            <person name="Mottram J.C."/>
            <person name="Tachezy J."/>
            <person name="Fraser-Liggett C.M."/>
            <person name="Johnson P.J."/>
        </authorList>
    </citation>
    <scope>NUCLEOTIDE SEQUENCE [LARGE SCALE GENOMIC DNA]</scope>
    <source>
        <strain evidence="3">G3</strain>
    </source>
</reference>
<evidence type="ECO:0000259" key="2">
    <source>
        <dbReference type="PROSITE" id="PS50089"/>
    </source>
</evidence>
<dbReference type="InterPro" id="IPR013083">
    <property type="entry name" value="Znf_RING/FYVE/PHD"/>
</dbReference>
<dbReference type="AlphaFoldDB" id="A2DXP7"/>
<dbReference type="GO" id="GO:0008270">
    <property type="term" value="F:zinc ion binding"/>
    <property type="evidence" value="ECO:0007669"/>
    <property type="project" value="UniProtKB-KW"/>
</dbReference>
<feature type="domain" description="RING-type" evidence="2">
    <location>
        <begin position="50"/>
        <end position="97"/>
    </location>
</feature>
<dbReference type="KEGG" id="tva:4772875"/>
<evidence type="ECO:0000313" key="3">
    <source>
        <dbReference type="EMBL" id="EAY14876.1"/>
    </source>
</evidence>
<dbReference type="VEuPathDB" id="TrichDB:TVAGG3_0047490"/>
<gene>
    <name evidence="3" type="ORF">TVAG_411420</name>
</gene>
<reference evidence="3" key="1">
    <citation type="submission" date="2006-10" db="EMBL/GenBank/DDBJ databases">
        <authorList>
            <person name="Amadeo P."/>
            <person name="Zhao Q."/>
            <person name="Wortman J."/>
            <person name="Fraser-Liggett C."/>
            <person name="Carlton J."/>
        </authorList>
    </citation>
    <scope>NUCLEOTIDE SEQUENCE</scope>
    <source>
        <strain evidence="3">G3</strain>
    </source>
</reference>
<accession>A2DXP7</accession>
<dbReference type="VEuPathDB" id="TrichDB:TVAG_411420"/>
<dbReference type="SUPFAM" id="SSF57850">
    <property type="entry name" value="RING/U-box"/>
    <property type="match status" value="1"/>
</dbReference>
<sequence>MTDKLGEDYESIAIERLKSIRKKIDEIGDPAYTVPDLGNQEEPEKGERICIACQSSIKPTEICVTMPCCGCLFHASCIAKICNAHRFLMNKICPKCTTPLDQDFEARLIQIYDIIKKNE</sequence>
<dbReference type="InterPro" id="IPR001841">
    <property type="entry name" value="Znf_RING"/>
</dbReference>
<dbReference type="Gene3D" id="3.30.40.10">
    <property type="entry name" value="Zinc/RING finger domain, C3HC4 (zinc finger)"/>
    <property type="match status" value="1"/>
</dbReference>
<dbReference type="InParanoid" id="A2DXP7"/>
<keyword evidence="1" id="KW-0863">Zinc-finger</keyword>
<dbReference type="RefSeq" id="XP_001327099.1">
    <property type="nucleotide sequence ID" value="XM_001327064.1"/>
</dbReference>
<keyword evidence="1" id="KW-0862">Zinc</keyword>
<evidence type="ECO:0000256" key="1">
    <source>
        <dbReference type="PROSITE-ProRule" id="PRU00175"/>
    </source>
</evidence>